<dbReference type="InterPro" id="IPR017853">
    <property type="entry name" value="GH"/>
</dbReference>
<evidence type="ECO:0000313" key="5">
    <source>
        <dbReference type="Proteomes" id="UP000622317"/>
    </source>
</evidence>
<reference evidence="4" key="1">
    <citation type="submission" date="2020-09" db="EMBL/GenBank/DDBJ databases">
        <title>Pelagicoccus enzymogenes sp. nov. with an EPS production, isolated from marine sediment.</title>
        <authorList>
            <person name="Feng X."/>
        </authorList>
    </citation>
    <scope>NUCLEOTIDE SEQUENCE</scope>
    <source>
        <strain evidence="4">NFK12</strain>
    </source>
</reference>
<dbReference type="Pfam" id="PF13204">
    <property type="entry name" value="Apiosidase"/>
    <property type="match status" value="1"/>
</dbReference>
<dbReference type="InterPro" id="IPR005135">
    <property type="entry name" value="Endo/exonuclease/phosphatase"/>
</dbReference>
<dbReference type="InterPro" id="IPR024749">
    <property type="entry name" value="Collagen-bd_put"/>
</dbReference>
<protein>
    <submittedName>
        <fullName evidence="4">DUF4038 domain-containing protein</fullName>
    </submittedName>
</protein>
<name>A0A927FA47_9BACT</name>
<feature type="domain" description="Apiosidase-like catalytic" evidence="3">
    <location>
        <begin position="288"/>
        <end position="609"/>
    </location>
</feature>
<feature type="domain" description="Putative collagen-binding" evidence="2">
    <location>
        <begin position="616"/>
        <end position="700"/>
    </location>
</feature>
<dbReference type="EMBL" id="JACYFG010000040">
    <property type="protein sequence ID" value="MBD5781119.1"/>
    <property type="molecule type" value="Genomic_DNA"/>
</dbReference>
<dbReference type="Gene3D" id="3.60.10.10">
    <property type="entry name" value="Endonuclease/exonuclease/phosphatase"/>
    <property type="match status" value="1"/>
</dbReference>
<proteinExistence type="predicted"/>
<organism evidence="4 5">
    <name type="scientific">Pelagicoccus enzymogenes</name>
    <dbReference type="NCBI Taxonomy" id="2773457"/>
    <lineage>
        <taxon>Bacteria</taxon>
        <taxon>Pseudomonadati</taxon>
        <taxon>Verrucomicrobiota</taxon>
        <taxon>Opitutia</taxon>
        <taxon>Puniceicoccales</taxon>
        <taxon>Pelagicoccaceae</taxon>
        <taxon>Pelagicoccus</taxon>
    </lineage>
</organism>
<dbReference type="Pfam" id="PF12904">
    <property type="entry name" value="Collagen_bind_2"/>
    <property type="match status" value="1"/>
</dbReference>
<dbReference type="InterPro" id="IPR025277">
    <property type="entry name" value="Apiosidase-like_cat_dom"/>
</dbReference>
<accession>A0A927FA47</accession>
<evidence type="ECO:0000259" key="3">
    <source>
        <dbReference type="Pfam" id="PF13204"/>
    </source>
</evidence>
<evidence type="ECO:0000313" key="4">
    <source>
        <dbReference type="EMBL" id="MBD5781119.1"/>
    </source>
</evidence>
<dbReference type="PANTHER" id="PTHR37836">
    <property type="entry name" value="LMO1036 PROTEIN"/>
    <property type="match status" value="1"/>
</dbReference>
<dbReference type="SUPFAM" id="SSF56219">
    <property type="entry name" value="DNase I-like"/>
    <property type="match status" value="1"/>
</dbReference>
<dbReference type="RefSeq" id="WP_191618223.1">
    <property type="nucleotide sequence ID" value="NZ_JACYFG010000040.1"/>
</dbReference>
<dbReference type="InterPro" id="IPR036691">
    <property type="entry name" value="Endo/exonu/phosph_ase_sf"/>
</dbReference>
<evidence type="ECO:0000259" key="1">
    <source>
        <dbReference type="Pfam" id="PF03372"/>
    </source>
</evidence>
<keyword evidence="5" id="KW-1185">Reference proteome</keyword>
<dbReference type="CDD" id="cd09083">
    <property type="entry name" value="EEP-1"/>
    <property type="match status" value="1"/>
</dbReference>
<gene>
    <name evidence="4" type="ORF">IEN85_16590</name>
</gene>
<dbReference type="GO" id="GO:0003824">
    <property type="term" value="F:catalytic activity"/>
    <property type="evidence" value="ECO:0007669"/>
    <property type="project" value="InterPro"/>
</dbReference>
<dbReference type="Pfam" id="PF03372">
    <property type="entry name" value="Exo_endo_phos"/>
    <property type="match status" value="1"/>
</dbReference>
<comment type="caution">
    <text evidence="4">The sequence shown here is derived from an EMBL/GenBank/DDBJ whole genome shotgun (WGS) entry which is preliminary data.</text>
</comment>
<dbReference type="AlphaFoldDB" id="A0A927FA47"/>
<dbReference type="Gene3D" id="3.20.20.80">
    <property type="entry name" value="Glycosidases"/>
    <property type="match status" value="1"/>
</dbReference>
<dbReference type="SUPFAM" id="SSF51445">
    <property type="entry name" value="(Trans)glycosidases"/>
    <property type="match status" value="1"/>
</dbReference>
<dbReference type="Proteomes" id="UP000622317">
    <property type="component" value="Unassembled WGS sequence"/>
</dbReference>
<evidence type="ECO:0000259" key="2">
    <source>
        <dbReference type="Pfam" id="PF12904"/>
    </source>
</evidence>
<sequence>MRYLPLLVAISILGVINVGATEVTLASYNIRLDLQSDGPNRWDGRKIQLASQVKSFSPDILGIQEGLSHQIEYLERTLEGYSYIGVGRDDGVREGEFSAIFYRPANTEVIASNTFWLSDSPESPSYGWGAHYRRICTYGHFRDRASGSTYWVFNTHFDHEVPAARLNGAKLLLDRIKELVAPTEDYFLMGDLNATPESPPIRLISQSLNDSRLHASDNSFGNEGTFNGFDPSAPADRRIDYIFASPRTKLLSNAVHSDLIGQRYPSDHFPVVVTAKLAPYLPNQLHVSKNKRHLVDTNERPFFWLADTAWELFHRLSLEEAELYLDLRATQGFNLVQTVILAEQSGLTVPNANGDLPLLDQDPTRPNEAYFQHVDNIIAAANKRGIVIGLLPTWGDKFNLKWGVGPEIFTPENAETYGRYLSERYADASIVWILGGDRPPEEPEDYEITHAMARGIRSAAGGRHLITYHPSGMSSSSKFFHDAEWLDFNMFQSSHALLHNPNFKYIQRDLSLTPPKPTLDGEPCYEYIHVDFKTENPRFTDFHSRRAGYWSVLAGALGHTYGHNSVWQMWRPGLHPVLGADVPWNEAIYYPGSYQAGHMRKAFESFRWQDLRPATELLLDPPVSVEEHISIAADADKDLIVAYIPNGQELAIESAALASTKTARWFNPRDGNSIPFSLPEDGRFDPPGDEAPANDWLLILSGK</sequence>
<feature type="domain" description="Endonuclease/exonuclease/phosphatase" evidence="1">
    <location>
        <begin position="26"/>
        <end position="268"/>
    </location>
</feature>
<dbReference type="PANTHER" id="PTHR37836:SF3">
    <property type="entry name" value="ENDOGLUCANASE"/>
    <property type="match status" value="1"/>
</dbReference>